<dbReference type="AlphaFoldDB" id="M4BV95"/>
<dbReference type="HOGENOM" id="CLU_1734971_0_0_1"/>
<dbReference type="VEuPathDB" id="FungiDB:HpaG810437"/>
<proteinExistence type="predicted"/>
<dbReference type="EMBL" id="JH597971">
    <property type="status" value="NOT_ANNOTATED_CDS"/>
    <property type="molecule type" value="Genomic_DNA"/>
</dbReference>
<sequence length="151" mass="16107">MPAVAAEKIRDQSRLMIQGFLSSYVRRKRGIPSVPSKAVPCAVLSEARPQDSAPPDLRTPGSPESETLDSHDLDVTMADSTLTFGNTMRMDDLGGGAVSPPPCAASVPLPAELAQAIEEDPKASSRNIAEQEMGDYRLMSRSIGTYEDTGT</sequence>
<reference evidence="2" key="2">
    <citation type="submission" date="2015-06" db="UniProtKB">
        <authorList>
            <consortium name="EnsemblProtists"/>
        </authorList>
    </citation>
    <scope>IDENTIFICATION</scope>
    <source>
        <strain evidence="2">Emoy2</strain>
    </source>
</reference>
<dbReference type="EnsemblProtists" id="HpaT810437">
    <property type="protein sequence ID" value="HpaP810437"/>
    <property type="gene ID" value="HpaG810437"/>
</dbReference>
<feature type="region of interest" description="Disordered" evidence="1">
    <location>
        <begin position="45"/>
        <end position="76"/>
    </location>
</feature>
<accession>M4BV95</accession>
<dbReference type="InParanoid" id="M4BV95"/>
<protein>
    <submittedName>
        <fullName evidence="2">Uncharacterized protein</fullName>
    </submittedName>
</protein>
<dbReference type="Proteomes" id="UP000011713">
    <property type="component" value="Unassembled WGS sequence"/>
</dbReference>
<evidence type="ECO:0000313" key="3">
    <source>
        <dbReference type="Proteomes" id="UP000011713"/>
    </source>
</evidence>
<reference evidence="3" key="1">
    <citation type="journal article" date="2010" name="Science">
        <title>Signatures of adaptation to obligate biotrophy in the Hyaloperonospora arabidopsidis genome.</title>
        <authorList>
            <person name="Baxter L."/>
            <person name="Tripathy S."/>
            <person name="Ishaque N."/>
            <person name="Boot N."/>
            <person name="Cabral A."/>
            <person name="Kemen E."/>
            <person name="Thines M."/>
            <person name="Ah-Fong A."/>
            <person name="Anderson R."/>
            <person name="Badejoko W."/>
            <person name="Bittner-Eddy P."/>
            <person name="Boore J.L."/>
            <person name="Chibucos M.C."/>
            <person name="Coates M."/>
            <person name="Dehal P."/>
            <person name="Delehaunty K."/>
            <person name="Dong S."/>
            <person name="Downton P."/>
            <person name="Dumas B."/>
            <person name="Fabro G."/>
            <person name="Fronick C."/>
            <person name="Fuerstenberg S.I."/>
            <person name="Fulton L."/>
            <person name="Gaulin E."/>
            <person name="Govers F."/>
            <person name="Hughes L."/>
            <person name="Humphray S."/>
            <person name="Jiang R.H."/>
            <person name="Judelson H."/>
            <person name="Kamoun S."/>
            <person name="Kyung K."/>
            <person name="Meijer H."/>
            <person name="Minx P."/>
            <person name="Morris P."/>
            <person name="Nelson J."/>
            <person name="Phuntumart V."/>
            <person name="Qutob D."/>
            <person name="Rehmany A."/>
            <person name="Rougon-Cardoso A."/>
            <person name="Ryden P."/>
            <person name="Torto-Alalibo T."/>
            <person name="Studholme D."/>
            <person name="Wang Y."/>
            <person name="Win J."/>
            <person name="Wood J."/>
            <person name="Clifton S.W."/>
            <person name="Rogers J."/>
            <person name="Van den Ackerveken G."/>
            <person name="Jones J.D."/>
            <person name="McDowell J.M."/>
            <person name="Beynon J."/>
            <person name="Tyler B.M."/>
        </authorList>
    </citation>
    <scope>NUCLEOTIDE SEQUENCE [LARGE SCALE GENOMIC DNA]</scope>
    <source>
        <strain evidence="3">Emoy2</strain>
    </source>
</reference>
<keyword evidence="3" id="KW-1185">Reference proteome</keyword>
<name>M4BV95_HYAAE</name>
<evidence type="ECO:0000313" key="2">
    <source>
        <dbReference type="EnsemblProtists" id="HpaP810437"/>
    </source>
</evidence>
<organism evidence="2 3">
    <name type="scientific">Hyaloperonospora arabidopsidis (strain Emoy2)</name>
    <name type="common">Downy mildew agent</name>
    <name type="synonym">Peronospora arabidopsidis</name>
    <dbReference type="NCBI Taxonomy" id="559515"/>
    <lineage>
        <taxon>Eukaryota</taxon>
        <taxon>Sar</taxon>
        <taxon>Stramenopiles</taxon>
        <taxon>Oomycota</taxon>
        <taxon>Peronosporomycetes</taxon>
        <taxon>Peronosporales</taxon>
        <taxon>Peronosporaceae</taxon>
        <taxon>Hyaloperonospora</taxon>
    </lineage>
</organism>
<evidence type="ECO:0000256" key="1">
    <source>
        <dbReference type="SAM" id="MobiDB-lite"/>
    </source>
</evidence>